<organism evidence="5 6">
    <name type="scientific">Powellomyces hirtus</name>
    <dbReference type="NCBI Taxonomy" id="109895"/>
    <lineage>
        <taxon>Eukaryota</taxon>
        <taxon>Fungi</taxon>
        <taxon>Fungi incertae sedis</taxon>
        <taxon>Chytridiomycota</taxon>
        <taxon>Chytridiomycota incertae sedis</taxon>
        <taxon>Chytridiomycetes</taxon>
        <taxon>Spizellomycetales</taxon>
        <taxon>Powellomycetaceae</taxon>
        <taxon>Powellomyces</taxon>
    </lineage>
</organism>
<sequence>MSAHPPPSTSSSVSSLDDLGVSVSSRSGNLTGSGAPPAISLSGIAQSKGWFSRMFLPTLPDYLGPYPVGVHDIETPANAETGAKGVLVRLYYPTIVSEARKRSRAHWLPKGMFYALGYGNFSKMPSVVSMGLFYPALAGIKTPGFLNASLHPAGSVPDDQQQHLPPLPPKVPPVVFSHGLGGMRTTYSTFCGNLASQGLVVAAIEHRDGSAAVSALNNHSDKIPYKVPDEKHLKPGQSVDSYLLELRRGQLALKAVEVQEVVQLLRDLNDGADIKNLMATRESPDIQSSLRGRLDFDNAVVAGHSFGAASALTAMQDKNGMKFKAGIALDPWMHAVDGSLPVSTPFISIQSESFQWKANLDPLRSFFSHRECAATSRFGVLKGTAHQDVSDFPVLFPGLMLRIKLRGTADPAKSLELYHAWHMQFLKDELQGCALDLDSSSEKMSLLLVPRVLRHSLATARSYRLPNSLCRRTSQLSSTEANASGSPAVKGWRKYASNFKSHPASHLVSFAILHELTAIVPLPLVYLLLSNSNIPIPFPEDVLAEGNKRMSYMLKYFGFEEMKQDSKAMLHMATSYAVVKAAMPIRIGLCVATTPWFARVAVVPVQTAFRKISSAVKARI</sequence>
<evidence type="ECO:0000313" key="6">
    <source>
        <dbReference type="Proteomes" id="UP000318582"/>
    </source>
</evidence>
<reference evidence="5 6" key="1">
    <citation type="journal article" date="2019" name="Sci. Rep.">
        <title>Comparative genomics of chytrid fungi reveal insights into the obligate biotrophic and pathogenic lifestyle of Synchytrium endobioticum.</title>
        <authorList>
            <person name="van de Vossenberg B.T.L.H."/>
            <person name="Warris S."/>
            <person name="Nguyen H.D.T."/>
            <person name="van Gent-Pelzer M.P.E."/>
            <person name="Joly D.L."/>
            <person name="van de Geest H.C."/>
            <person name="Bonants P.J.M."/>
            <person name="Smith D.S."/>
            <person name="Levesque C.A."/>
            <person name="van der Lee T.A.J."/>
        </authorList>
    </citation>
    <scope>NUCLEOTIDE SEQUENCE [LARGE SCALE GENOMIC DNA]</scope>
    <source>
        <strain evidence="5 6">CBS 809.83</strain>
    </source>
</reference>
<evidence type="ECO:0000256" key="1">
    <source>
        <dbReference type="ARBA" id="ARBA00013201"/>
    </source>
</evidence>
<keyword evidence="4" id="KW-0443">Lipid metabolism</keyword>
<dbReference type="GO" id="GO:0016042">
    <property type="term" value="P:lipid catabolic process"/>
    <property type="evidence" value="ECO:0007669"/>
    <property type="project" value="UniProtKB-KW"/>
</dbReference>
<dbReference type="STRING" id="109895.A0A507E9V2"/>
<evidence type="ECO:0000256" key="4">
    <source>
        <dbReference type="ARBA" id="ARBA00023098"/>
    </source>
</evidence>
<evidence type="ECO:0000256" key="2">
    <source>
        <dbReference type="ARBA" id="ARBA00022801"/>
    </source>
</evidence>
<keyword evidence="2" id="KW-0378">Hydrolase</keyword>
<dbReference type="Proteomes" id="UP000318582">
    <property type="component" value="Unassembled WGS sequence"/>
</dbReference>
<evidence type="ECO:0000313" key="5">
    <source>
        <dbReference type="EMBL" id="TPX59830.1"/>
    </source>
</evidence>
<dbReference type="AlphaFoldDB" id="A0A507E9V2"/>
<protein>
    <recommendedName>
        <fullName evidence="1">1-alkyl-2-acetylglycerophosphocholine esterase</fullName>
        <ecNumber evidence="1">3.1.1.47</ecNumber>
    </recommendedName>
</protein>
<evidence type="ECO:0000256" key="3">
    <source>
        <dbReference type="ARBA" id="ARBA00022963"/>
    </source>
</evidence>
<keyword evidence="6" id="KW-1185">Reference proteome</keyword>
<dbReference type="PANTHER" id="PTHR10272:SF0">
    <property type="entry name" value="PLATELET-ACTIVATING FACTOR ACETYLHYDROLASE"/>
    <property type="match status" value="1"/>
</dbReference>
<name>A0A507E9V2_9FUNG</name>
<accession>A0A507E9V2</accession>
<dbReference type="Pfam" id="PF10306">
    <property type="entry name" value="FLILHELTA"/>
    <property type="match status" value="1"/>
</dbReference>
<dbReference type="Gene3D" id="3.40.50.1820">
    <property type="entry name" value="alpha/beta hydrolase"/>
    <property type="match status" value="1"/>
</dbReference>
<gene>
    <name evidence="5" type="ORF">PhCBS80983_g02214</name>
</gene>
<comment type="caution">
    <text evidence="5">The sequence shown here is derived from an EMBL/GenBank/DDBJ whole genome shotgun (WGS) entry which is preliminary data.</text>
</comment>
<dbReference type="InterPro" id="IPR029058">
    <property type="entry name" value="AB_hydrolase_fold"/>
</dbReference>
<dbReference type="PANTHER" id="PTHR10272">
    <property type="entry name" value="PLATELET-ACTIVATING FACTOR ACETYLHYDROLASE"/>
    <property type="match status" value="1"/>
</dbReference>
<dbReference type="EMBL" id="QEAQ01000021">
    <property type="protein sequence ID" value="TPX59830.1"/>
    <property type="molecule type" value="Genomic_DNA"/>
</dbReference>
<keyword evidence="3" id="KW-0442">Lipid degradation</keyword>
<dbReference type="InterPro" id="IPR018811">
    <property type="entry name" value="MRX11"/>
</dbReference>
<proteinExistence type="predicted"/>
<dbReference type="EC" id="3.1.1.47" evidence="1"/>
<dbReference type="GO" id="GO:0003847">
    <property type="term" value="F:1-alkyl-2-acetylglycerophosphocholine esterase activity"/>
    <property type="evidence" value="ECO:0007669"/>
    <property type="project" value="UniProtKB-EC"/>
</dbReference>
<dbReference type="SUPFAM" id="SSF53474">
    <property type="entry name" value="alpha/beta-Hydrolases"/>
    <property type="match status" value="1"/>
</dbReference>
<dbReference type="Pfam" id="PF03403">
    <property type="entry name" value="PAF-AH_p_II"/>
    <property type="match status" value="1"/>
</dbReference>